<evidence type="ECO:0000313" key="1">
    <source>
        <dbReference type="EMBL" id="PWS39025.1"/>
    </source>
</evidence>
<reference evidence="2" key="1">
    <citation type="submission" date="2018-05" db="EMBL/GenBank/DDBJ databases">
        <authorList>
            <person name="Du Z."/>
            <person name="Wang X."/>
        </authorList>
    </citation>
    <scope>NUCLEOTIDE SEQUENCE [LARGE SCALE GENOMIC DNA]</scope>
    <source>
        <strain evidence="2">CQN31</strain>
    </source>
</reference>
<protein>
    <recommendedName>
        <fullName evidence="3">Phosphonoacetaldehyde methylase</fullName>
    </recommendedName>
</protein>
<accession>A0A317FJS6</accession>
<evidence type="ECO:0008006" key="3">
    <source>
        <dbReference type="Google" id="ProtNLM"/>
    </source>
</evidence>
<dbReference type="NCBIfam" id="TIGR03054">
    <property type="entry name" value="photo_alph_chp1"/>
    <property type="match status" value="1"/>
</dbReference>
<evidence type="ECO:0000313" key="2">
    <source>
        <dbReference type="Proteomes" id="UP000245765"/>
    </source>
</evidence>
<dbReference type="RefSeq" id="WP_109869646.1">
    <property type="nucleotide sequence ID" value="NZ_QGNA01000001.1"/>
</dbReference>
<proteinExistence type="predicted"/>
<gene>
    <name evidence="1" type="ORF">DFH01_07205</name>
</gene>
<dbReference type="Proteomes" id="UP000245765">
    <property type="component" value="Unassembled WGS sequence"/>
</dbReference>
<organism evidence="1 2">
    <name type="scientific">Falsiroseomonas bella</name>
    <dbReference type="NCBI Taxonomy" id="2184016"/>
    <lineage>
        <taxon>Bacteria</taxon>
        <taxon>Pseudomonadati</taxon>
        <taxon>Pseudomonadota</taxon>
        <taxon>Alphaproteobacteria</taxon>
        <taxon>Acetobacterales</taxon>
        <taxon>Roseomonadaceae</taxon>
        <taxon>Falsiroseomonas</taxon>
    </lineage>
</organism>
<keyword evidence="2" id="KW-1185">Reference proteome</keyword>
<sequence length="149" mass="15609">MAQALSRPAFLPRGMLLAAVAVVGGTLLLASLGHRAPVNPAVTGERPVATRDLRFADRDDGAVVVSDARSGAVIEVLPGGSEGFVRGAMRGLVRQRRIAGLGPDLPFRLSTWPDGRITLLDTANGNAMELHAFGRTNAEAFLKLLATGE</sequence>
<dbReference type="EMBL" id="QGNA01000001">
    <property type="protein sequence ID" value="PWS39025.1"/>
    <property type="molecule type" value="Genomic_DNA"/>
</dbReference>
<name>A0A317FJS6_9PROT</name>
<comment type="caution">
    <text evidence="1">The sequence shown here is derived from an EMBL/GenBank/DDBJ whole genome shotgun (WGS) entry which is preliminary data.</text>
</comment>
<dbReference type="OrthoDB" id="7848123at2"/>
<dbReference type="InterPro" id="IPR017495">
    <property type="entry name" value="PuhC"/>
</dbReference>
<dbReference type="AlphaFoldDB" id="A0A317FJS6"/>